<feature type="active site" description="Acyl-ester intermediate" evidence="7">
    <location>
        <position position="111"/>
    </location>
</feature>
<reference evidence="11 12" key="1">
    <citation type="submission" date="2017-09" db="EMBL/GenBank/DDBJ databases">
        <title>Depth-based differentiation of microbial function through sediment-hosted aquifers and enrichment of novel symbionts in the deep terrestrial subsurface.</title>
        <authorList>
            <person name="Probst A.J."/>
            <person name="Ladd B."/>
            <person name="Jarett J.K."/>
            <person name="Geller-Mcgrath D.E."/>
            <person name="Sieber C.M."/>
            <person name="Emerson J.B."/>
            <person name="Anantharaman K."/>
            <person name="Thomas B.C."/>
            <person name="Malmstrom R."/>
            <person name="Stieglmeier M."/>
            <person name="Klingl A."/>
            <person name="Woyke T."/>
            <person name="Ryan C.M."/>
            <person name="Banfield J.F."/>
        </authorList>
    </citation>
    <scope>NUCLEOTIDE SEQUENCE [LARGE SCALE GENOMIC DNA]</scope>
    <source>
        <strain evidence="11">CG10_big_fil_rev_8_21_14_0_10_32_10</strain>
    </source>
</reference>
<dbReference type="GO" id="GO:0071555">
    <property type="term" value="P:cell wall organization"/>
    <property type="evidence" value="ECO:0007669"/>
    <property type="project" value="UniProtKB-KW"/>
</dbReference>
<proteinExistence type="inferred from homology"/>
<evidence type="ECO:0000256" key="6">
    <source>
        <dbReference type="ARBA" id="ARBA00023316"/>
    </source>
</evidence>
<dbReference type="GO" id="GO:0006508">
    <property type="term" value="P:proteolysis"/>
    <property type="evidence" value="ECO:0007669"/>
    <property type="project" value="InterPro"/>
</dbReference>
<evidence type="ECO:0000313" key="12">
    <source>
        <dbReference type="Proteomes" id="UP000230214"/>
    </source>
</evidence>
<keyword evidence="2" id="KW-0732">Signal</keyword>
<evidence type="ECO:0000313" key="11">
    <source>
        <dbReference type="EMBL" id="PIR43666.1"/>
    </source>
</evidence>
<comment type="similarity">
    <text evidence="1 9">Belongs to the peptidase S11 family.</text>
</comment>
<dbReference type="Proteomes" id="UP000230214">
    <property type="component" value="Unassembled WGS sequence"/>
</dbReference>
<dbReference type="AlphaFoldDB" id="A0A2H0RBC2"/>
<evidence type="ECO:0000256" key="7">
    <source>
        <dbReference type="PIRSR" id="PIRSR618044-1"/>
    </source>
</evidence>
<evidence type="ECO:0000256" key="3">
    <source>
        <dbReference type="ARBA" id="ARBA00022801"/>
    </source>
</evidence>
<dbReference type="InterPro" id="IPR012338">
    <property type="entry name" value="Beta-lactam/transpept-like"/>
</dbReference>
<sequence length="337" mass="37484">MSKKKSTANFFSVYRKYYLLILGILLISLSSFLNYKFSESKVVKDLKKTIVYEPLESVLGDSDENGDKKAEKIEELPVQNGFSAKSYILYDVNSSQIVGGKDVDVLLPNASTTKLMSAYLVIKKYPLDSILTVPAECVGVEGNNVGFVAGEKFYVEDLLYGMLLRSASDATCVFSANYSKGTPGFVDEMNKEAKNLRLENTHYTNPIGLDDVNHYSSSRDLLKMTLELRKIEKLKIVMGSRDFTLKEISFGKRYYVSNTNELLFTLPGTVGYKTGFTSNAGECLVFGYNNFGTELIIVIMGSTDRFSDAKQLLRLYEQKAHPDAGIVESTTSVKPGN</sequence>
<dbReference type="PANTHER" id="PTHR21581">
    <property type="entry name" value="D-ALANYL-D-ALANINE CARBOXYPEPTIDASE"/>
    <property type="match status" value="1"/>
</dbReference>
<feature type="binding site" evidence="8">
    <location>
        <position position="273"/>
    </location>
    <ligand>
        <name>substrate</name>
    </ligand>
</feature>
<dbReference type="PRINTS" id="PR00725">
    <property type="entry name" value="DADACBPTASE1"/>
</dbReference>
<keyword evidence="3" id="KW-0378">Hydrolase</keyword>
<dbReference type="EMBL" id="PCXU01000013">
    <property type="protein sequence ID" value="PIR43666.1"/>
    <property type="molecule type" value="Genomic_DNA"/>
</dbReference>
<evidence type="ECO:0000256" key="9">
    <source>
        <dbReference type="RuleBase" id="RU004016"/>
    </source>
</evidence>
<feature type="active site" description="Proton acceptor" evidence="7">
    <location>
        <position position="114"/>
    </location>
</feature>
<dbReference type="GO" id="GO:0009002">
    <property type="term" value="F:serine-type D-Ala-D-Ala carboxypeptidase activity"/>
    <property type="evidence" value="ECO:0007669"/>
    <property type="project" value="InterPro"/>
</dbReference>
<accession>A0A2H0RBC2</accession>
<dbReference type="GO" id="GO:0009252">
    <property type="term" value="P:peptidoglycan biosynthetic process"/>
    <property type="evidence" value="ECO:0007669"/>
    <property type="project" value="UniProtKB-KW"/>
</dbReference>
<evidence type="ECO:0000256" key="4">
    <source>
        <dbReference type="ARBA" id="ARBA00022960"/>
    </source>
</evidence>
<dbReference type="Gene3D" id="3.40.710.10">
    <property type="entry name" value="DD-peptidase/beta-lactamase superfamily"/>
    <property type="match status" value="1"/>
</dbReference>
<evidence type="ECO:0000256" key="8">
    <source>
        <dbReference type="PIRSR" id="PIRSR618044-2"/>
    </source>
</evidence>
<protein>
    <recommendedName>
        <fullName evidence="10">Peptidase S11 D-alanyl-D-alanine carboxypeptidase A N-terminal domain-containing protein</fullName>
    </recommendedName>
</protein>
<evidence type="ECO:0000259" key="10">
    <source>
        <dbReference type="Pfam" id="PF00768"/>
    </source>
</evidence>
<dbReference type="PANTHER" id="PTHR21581:SF6">
    <property type="entry name" value="TRAFFICKING PROTEIN PARTICLE COMPLEX SUBUNIT 12"/>
    <property type="match status" value="1"/>
</dbReference>
<dbReference type="Pfam" id="PF00768">
    <property type="entry name" value="Peptidase_S11"/>
    <property type="match status" value="1"/>
</dbReference>
<feature type="active site" evidence="7">
    <location>
        <position position="166"/>
    </location>
</feature>
<evidence type="ECO:0000256" key="5">
    <source>
        <dbReference type="ARBA" id="ARBA00022984"/>
    </source>
</evidence>
<keyword evidence="4" id="KW-0133">Cell shape</keyword>
<evidence type="ECO:0000256" key="1">
    <source>
        <dbReference type="ARBA" id="ARBA00007164"/>
    </source>
</evidence>
<dbReference type="SUPFAM" id="SSF56601">
    <property type="entry name" value="beta-lactamase/transpeptidase-like"/>
    <property type="match status" value="1"/>
</dbReference>
<feature type="domain" description="Peptidase S11 D-alanyl-D-alanine carboxypeptidase A N-terminal" evidence="10">
    <location>
        <begin position="81"/>
        <end position="302"/>
    </location>
</feature>
<dbReference type="InterPro" id="IPR001967">
    <property type="entry name" value="Peptidase_S11_N"/>
</dbReference>
<name>A0A2H0RBC2_UNCKA</name>
<dbReference type="GO" id="GO:0008360">
    <property type="term" value="P:regulation of cell shape"/>
    <property type="evidence" value="ECO:0007669"/>
    <property type="project" value="UniProtKB-KW"/>
</dbReference>
<keyword evidence="6" id="KW-0961">Cell wall biogenesis/degradation</keyword>
<gene>
    <name evidence="11" type="ORF">COV24_01255</name>
</gene>
<evidence type="ECO:0000256" key="2">
    <source>
        <dbReference type="ARBA" id="ARBA00022729"/>
    </source>
</evidence>
<dbReference type="InterPro" id="IPR018044">
    <property type="entry name" value="Peptidase_S11"/>
</dbReference>
<comment type="caution">
    <text evidence="11">The sequence shown here is derived from an EMBL/GenBank/DDBJ whole genome shotgun (WGS) entry which is preliminary data.</text>
</comment>
<keyword evidence="5" id="KW-0573">Peptidoglycan synthesis</keyword>
<organism evidence="11 12">
    <name type="scientific">candidate division WWE3 bacterium CG10_big_fil_rev_8_21_14_0_10_32_10</name>
    <dbReference type="NCBI Taxonomy" id="1975090"/>
    <lineage>
        <taxon>Bacteria</taxon>
        <taxon>Katanobacteria</taxon>
    </lineage>
</organism>